<dbReference type="GO" id="GO:0005886">
    <property type="term" value="C:plasma membrane"/>
    <property type="evidence" value="ECO:0007669"/>
    <property type="project" value="TreeGrafter"/>
</dbReference>
<keyword evidence="4 6" id="KW-1133">Transmembrane helix</keyword>
<dbReference type="InterPro" id="IPR044644">
    <property type="entry name" value="DinF-like"/>
</dbReference>
<evidence type="ECO:0000256" key="4">
    <source>
        <dbReference type="ARBA" id="ARBA00022989"/>
    </source>
</evidence>
<feature type="transmembrane region" description="Helical" evidence="6">
    <location>
        <begin position="21"/>
        <end position="41"/>
    </location>
</feature>
<evidence type="ECO:0000256" key="5">
    <source>
        <dbReference type="ARBA" id="ARBA00023136"/>
    </source>
</evidence>
<dbReference type="AlphaFoldDB" id="A0A7H2BK35"/>
<name>A0A7H2BK35_9MICC</name>
<feature type="transmembrane region" description="Helical" evidence="6">
    <location>
        <begin position="393"/>
        <end position="414"/>
    </location>
</feature>
<dbReference type="GO" id="GO:0015297">
    <property type="term" value="F:antiporter activity"/>
    <property type="evidence" value="ECO:0007669"/>
    <property type="project" value="InterPro"/>
</dbReference>
<feature type="transmembrane region" description="Helical" evidence="6">
    <location>
        <begin position="420"/>
        <end position="437"/>
    </location>
</feature>
<feature type="transmembrane region" description="Helical" evidence="6">
    <location>
        <begin position="171"/>
        <end position="190"/>
    </location>
</feature>
<evidence type="ECO:0000256" key="3">
    <source>
        <dbReference type="ARBA" id="ARBA00022692"/>
    </source>
</evidence>
<evidence type="ECO:0000313" key="7">
    <source>
        <dbReference type="EMBL" id="QNV40031.1"/>
    </source>
</evidence>
<keyword evidence="3 6" id="KW-0812">Transmembrane</keyword>
<dbReference type="NCBIfam" id="TIGR00797">
    <property type="entry name" value="matE"/>
    <property type="match status" value="1"/>
</dbReference>
<sequence length="453" mass="47659">MASSPTPAPSASSSSSLNRQILALAVPAFGALVAEPLFVLGDTAIVGHLGTEPLAGLTLGATVIQTVVGIMVFLSYSTTPAVARAFGAGNLQRAFTAGRNGLWVALGLGVVLAIVGWFIAEPVLRAMGAFGTTAEYGVAYLRPSLLGLPGMLLVLAAVGVLRGLQDTKTPLYVAGVGAALNLGLSWLLVYPLGMGVAGSAVATAFIQWCMGLTMGAMVVRGMRAHSVSLLPDLRGSLSVFRVGGWLMLRTLTMRIALLSTVFVVTHQGATNLAAYQLTMTFFNFLAFALDSLAIAAQALLGKEMGARDLSTTAGRGAVRYLKNRLVKWSLWFGAVTGLLCPIVGFWGGWIFTADPQVQHLFALAMLVVAVGQPIAAYVFILDGVLIGAQDVRYLALASVFTLAFYAPLLVIVYFSMTDSVWAFLGIWTAYAGGYMGARALTLGVRARQDVWIK</sequence>
<dbReference type="PANTHER" id="PTHR42893">
    <property type="entry name" value="PROTEIN DETOXIFICATION 44, CHLOROPLASTIC-RELATED"/>
    <property type="match status" value="1"/>
</dbReference>
<feature type="transmembrane region" description="Helical" evidence="6">
    <location>
        <begin position="328"/>
        <end position="351"/>
    </location>
</feature>
<dbReference type="GO" id="GO:0042910">
    <property type="term" value="F:xenobiotic transmembrane transporter activity"/>
    <property type="evidence" value="ECO:0007669"/>
    <property type="project" value="InterPro"/>
</dbReference>
<protein>
    <submittedName>
        <fullName evidence="7">MATE family efflux transporter</fullName>
    </submittedName>
</protein>
<feature type="transmembrane region" description="Helical" evidence="6">
    <location>
        <begin position="281"/>
        <end position="300"/>
    </location>
</feature>
<dbReference type="InterPro" id="IPR002528">
    <property type="entry name" value="MATE_fam"/>
</dbReference>
<feature type="transmembrane region" description="Helical" evidence="6">
    <location>
        <begin position="101"/>
        <end position="120"/>
    </location>
</feature>
<evidence type="ECO:0000256" key="1">
    <source>
        <dbReference type="ARBA" id="ARBA00004141"/>
    </source>
</evidence>
<evidence type="ECO:0000313" key="8">
    <source>
        <dbReference type="Proteomes" id="UP000516421"/>
    </source>
</evidence>
<dbReference type="EMBL" id="CP061538">
    <property type="protein sequence ID" value="QNV40031.1"/>
    <property type="molecule type" value="Genomic_DNA"/>
</dbReference>
<keyword evidence="5 6" id="KW-0472">Membrane</keyword>
<comment type="subcellular location">
    <subcellularLocation>
        <location evidence="1">Membrane</location>
        <topology evidence="1">Multi-pass membrane protein</topology>
    </subcellularLocation>
</comment>
<keyword evidence="8" id="KW-1185">Reference proteome</keyword>
<feature type="transmembrane region" description="Helical" evidence="6">
    <location>
        <begin position="196"/>
        <end position="219"/>
    </location>
</feature>
<gene>
    <name evidence="7" type="ORF">IDM48_00780</name>
</gene>
<evidence type="ECO:0000256" key="6">
    <source>
        <dbReference type="SAM" id="Phobius"/>
    </source>
</evidence>
<organism evidence="7 8">
    <name type="scientific">Rothia amarae</name>
    <dbReference type="NCBI Taxonomy" id="169480"/>
    <lineage>
        <taxon>Bacteria</taxon>
        <taxon>Bacillati</taxon>
        <taxon>Actinomycetota</taxon>
        <taxon>Actinomycetes</taxon>
        <taxon>Micrococcales</taxon>
        <taxon>Micrococcaceae</taxon>
        <taxon>Rothia</taxon>
    </lineage>
</organism>
<accession>A0A7H2BK35</accession>
<reference evidence="7 8" key="1">
    <citation type="submission" date="2020-09" db="EMBL/GenBank/DDBJ databases">
        <title>Investigation of environmental microbe.</title>
        <authorList>
            <person name="Ou Y."/>
            <person name="Kang Q."/>
        </authorList>
    </citation>
    <scope>NUCLEOTIDE SEQUENCE [LARGE SCALE GENOMIC DNA]</scope>
    <source>
        <strain evidence="7 8">KJZ-9</strain>
    </source>
</reference>
<dbReference type="PANTHER" id="PTHR42893:SF46">
    <property type="entry name" value="PROTEIN DETOXIFICATION 44, CHLOROPLASTIC"/>
    <property type="match status" value="1"/>
</dbReference>
<dbReference type="KEGG" id="rama:IDM48_00780"/>
<dbReference type="Proteomes" id="UP000516421">
    <property type="component" value="Chromosome"/>
</dbReference>
<dbReference type="CDD" id="cd13136">
    <property type="entry name" value="MATE_DinF_like"/>
    <property type="match status" value="1"/>
</dbReference>
<evidence type="ECO:0000256" key="2">
    <source>
        <dbReference type="ARBA" id="ARBA00010199"/>
    </source>
</evidence>
<proteinExistence type="inferred from homology"/>
<dbReference type="RefSeq" id="WP_190617615.1">
    <property type="nucleotide sequence ID" value="NZ_BAAAHX010000003.1"/>
</dbReference>
<feature type="transmembrane region" description="Helical" evidence="6">
    <location>
        <begin position="53"/>
        <end position="74"/>
    </location>
</feature>
<feature type="transmembrane region" description="Helical" evidence="6">
    <location>
        <begin position="357"/>
        <end position="381"/>
    </location>
</feature>
<feature type="transmembrane region" description="Helical" evidence="6">
    <location>
        <begin position="140"/>
        <end position="164"/>
    </location>
</feature>
<dbReference type="Pfam" id="PF01554">
    <property type="entry name" value="MatE"/>
    <property type="match status" value="2"/>
</dbReference>
<comment type="similarity">
    <text evidence="2">Belongs to the multi antimicrobial extrusion (MATE) (TC 2.A.66.1) family.</text>
</comment>